<feature type="region of interest" description="Disordered" evidence="1">
    <location>
        <begin position="96"/>
        <end position="193"/>
    </location>
</feature>
<feature type="region of interest" description="Disordered" evidence="1">
    <location>
        <begin position="285"/>
        <end position="338"/>
    </location>
</feature>
<feature type="compositionally biased region" description="Polar residues" evidence="1">
    <location>
        <begin position="328"/>
        <end position="338"/>
    </location>
</feature>
<feature type="compositionally biased region" description="Polar residues" evidence="1">
    <location>
        <begin position="120"/>
        <end position="147"/>
    </location>
</feature>
<gene>
    <name evidence="3" type="ORF">I7I51_07834</name>
</gene>
<dbReference type="AlphaFoldDB" id="A0A8A1LW57"/>
<feature type="domain" description="Nitrogen regulatory protein areA GATA-like" evidence="2">
    <location>
        <begin position="34"/>
        <end position="62"/>
    </location>
</feature>
<protein>
    <submittedName>
        <fullName evidence="3">DUF1752 family protein</fullName>
    </submittedName>
</protein>
<evidence type="ECO:0000313" key="4">
    <source>
        <dbReference type="Proteomes" id="UP000663671"/>
    </source>
</evidence>
<proteinExistence type="predicted"/>
<accession>A0A8A1LW57</accession>
<sequence>MTEALPKGIVLNSERISSEIESFGGVDTQDLAKLWRVYTTNRSTMKADAGRRLENLFWRIWSNNSILRTIKGTTLAGLFLHISEGESITGMARGRLREIPQSIPRVPSRRRVAPSTSSAQPESLSTGTGFKSSPNASRKSSVNSTRTPLPPPILKKPRQSSNDAQPTSNSSTVGASENARGGDPSLSPPPIAGIEASIGESALEKPRRKKATFATNVISMEAETVSMRKKASQLPLDLSSARHSPTKSIQALPDMYGSSALLQQKYPISDESAISISPTPTTILKPNPWLSQTTHRPGATSNPTSHPAIIKSIHKQQTQQQKQSNSSPISQKTQPSTISLVEKDFRARFVEKRLQESRNSSFTNLGSSLLTRADIRGSTTIAPIANTGMTRSQNLQSSADAKPVKGLHAVDGLRKIQTGGSSGQKKRPSQDNYNGSKGVVEHVYAEGGNDEGDWEDIDSDDDRSNTIFPSQPQPQSPFQQGGVSASRPSLSQQQSQLSKLIEQERKLSATMQKNGKHE</sequence>
<dbReference type="InterPro" id="IPR013860">
    <property type="entry name" value="AreA_GATA"/>
</dbReference>
<dbReference type="Proteomes" id="UP000663671">
    <property type="component" value="Chromosome 2"/>
</dbReference>
<organism evidence="3 4">
    <name type="scientific">Ajellomyces capsulatus</name>
    <name type="common">Darling's disease fungus</name>
    <name type="synonym">Histoplasma capsulatum</name>
    <dbReference type="NCBI Taxonomy" id="5037"/>
    <lineage>
        <taxon>Eukaryota</taxon>
        <taxon>Fungi</taxon>
        <taxon>Dikarya</taxon>
        <taxon>Ascomycota</taxon>
        <taxon>Pezizomycotina</taxon>
        <taxon>Eurotiomycetes</taxon>
        <taxon>Eurotiomycetidae</taxon>
        <taxon>Onygenales</taxon>
        <taxon>Ajellomycetaceae</taxon>
        <taxon>Histoplasma</taxon>
    </lineage>
</organism>
<reference evidence="3" key="1">
    <citation type="submission" date="2021-01" db="EMBL/GenBank/DDBJ databases">
        <title>Chromosome-level genome assembly of a human fungal pathogen reveals clustering of transcriptionally co-regulated genes.</title>
        <authorList>
            <person name="Voorhies M."/>
            <person name="Cohen S."/>
            <person name="Shea T.P."/>
            <person name="Petrus S."/>
            <person name="Munoz J.F."/>
            <person name="Poplawski S."/>
            <person name="Goldman W.E."/>
            <person name="Michael T."/>
            <person name="Cuomo C.A."/>
            <person name="Sil A."/>
            <person name="Beyhan S."/>
        </authorList>
    </citation>
    <scope>NUCLEOTIDE SEQUENCE</scope>
    <source>
        <strain evidence="3">WU24</strain>
    </source>
</reference>
<dbReference type="OrthoDB" id="5424234at2759"/>
<name>A0A8A1LW57_AJECA</name>
<feature type="compositionally biased region" description="Polar residues" evidence="1">
    <location>
        <begin position="509"/>
        <end position="518"/>
    </location>
</feature>
<feature type="compositionally biased region" description="Low complexity" evidence="1">
    <location>
        <begin position="309"/>
        <end position="327"/>
    </location>
</feature>
<evidence type="ECO:0000259" key="2">
    <source>
        <dbReference type="Pfam" id="PF08550"/>
    </source>
</evidence>
<feature type="compositionally biased region" description="Acidic residues" evidence="1">
    <location>
        <begin position="448"/>
        <end position="461"/>
    </location>
</feature>
<feature type="compositionally biased region" description="Polar residues" evidence="1">
    <location>
        <begin position="384"/>
        <end position="399"/>
    </location>
</feature>
<feature type="compositionally biased region" description="Polar residues" evidence="1">
    <location>
        <begin position="159"/>
        <end position="175"/>
    </location>
</feature>
<feature type="compositionally biased region" description="Low complexity" evidence="1">
    <location>
        <begin position="489"/>
        <end position="498"/>
    </location>
</feature>
<evidence type="ECO:0000313" key="3">
    <source>
        <dbReference type="EMBL" id="QSS58408.1"/>
    </source>
</evidence>
<feature type="region of interest" description="Disordered" evidence="1">
    <location>
        <begin position="384"/>
        <end position="518"/>
    </location>
</feature>
<evidence type="ECO:0000256" key="1">
    <source>
        <dbReference type="SAM" id="MobiDB-lite"/>
    </source>
</evidence>
<dbReference type="Pfam" id="PF08550">
    <property type="entry name" value="GATA_AreA"/>
    <property type="match status" value="1"/>
</dbReference>
<dbReference type="VEuPathDB" id="FungiDB:I7I51_07834"/>
<dbReference type="EMBL" id="CP069109">
    <property type="protein sequence ID" value="QSS58408.1"/>
    <property type="molecule type" value="Genomic_DNA"/>
</dbReference>
<feature type="compositionally biased region" description="Polar residues" evidence="1">
    <location>
        <begin position="285"/>
        <end position="305"/>
    </location>
</feature>